<dbReference type="InterPro" id="IPR012910">
    <property type="entry name" value="Plug_dom"/>
</dbReference>
<evidence type="ECO:0000313" key="8">
    <source>
        <dbReference type="EMBL" id="KAA6335681.1"/>
    </source>
</evidence>
<evidence type="ECO:0000256" key="4">
    <source>
        <dbReference type="ARBA" id="ARBA00022729"/>
    </source>
</evidence>
<dbReference type="InterPro" id="IPR008969">
    <property type="entry name" value="CarboxyPept-like_regulatory"/>
</dbReference>
<dbReference type="InterPro" id="IPR023997">
    <property type="entry name" value="TonB-dep_OMP_SusC/RagA_CS"/>
</dbReference>
<dbReference type="InterPro" id="IPR036942">
    <property type="entry name" value="Beta-barrel_TonB_sf"/>
</dbReference>
<organism evidence="8">
    <name type="scientific">termite gut metagenome</name>
    <dbReference type="NCBI Taxonomy" id="433724"/>
    <lineage>
        <taxon>unclassified sequences</taxon>
        <taxon>metagenomes</taxon>
        <taxon>organismal metagenomes</taxon>
    </lineage>
</organism>
<dbReference type="Gene3D" id="2.40.170.20">
    <property type="entry name" value="TonB-dependent receptor, beta-barrel domain"/>
    <property type="match status" value="1"/>
</dbReference>
<dbReference type="Pfam" id="PF13715">
    <property type="entry name" value="CarbopepD_reg_2"/>
    <property type="match status" value="1"/>
</dbReference>
<dbReference type="Pfam" id="PF07715">
    <property type="entry name" value="Plug"/>
    <property type="match status" value="1"/>
</dbReference>
<gene>
    <name evidence="8" type="ORF">EZS27_016114</name>
</gene>
<comment type="caution">
    <text evidence="8">The sequence shown here is derived from an EMBL/GenBank/DDBJ whole genome shotgun (WGS) entry which is preliminary data.</text>
</comment>
<dbReference type="InterPro" id="IPR023996">
    <property type="entry name" value="TonB-dep_OMP_SusC/RagA"/>
</dbReference>
<dbReference type="NCBIfam" id="TIGR04056">
    <property type="entry name" value="OMP_RagA_SusC"/>
    <property type="match status" value="1"/>
</dbReference>
<dbReference type="GO" id="GO:0015344">
    <property type="term" value="F:siderophore uptake transmembrane transporter activity"/>
    <property type="evidence" value="ECO:0007669"/>
    <property type="project" value="TreeGrafter"/>
</dbReference>
<evidence type="ECO:0000256" key="6">
    <source>
        <dbReference type="ARBA" id="ARBA00023237"/>
    </source>
</evidence>
<dbReference type="FunFam" id="2.60.40.1120:FF:000003">
    <property type="entry name" value="Outer membrane protein Omp121"/>
    <property type="match status" value="1"/>
</dbReference>
<evidence type="ECO:0000256" key="5">
    <source>
        <dbReference type="ARBA" id="ARBA00023136"/>
    </source>
</evidence>
<dbReference type="InterPro" id="IPR037066">
    <property type="entry name" value="Plug_dom_sf"/>
</dbReference>
<dbReference type="AlphaFoldDB" id="A0A5J4RRT0"/>
<keyword evidence="6" id="KW-0998">Cell outer membrane</keyword>
<dbReference type="PANTHER" id="PTHR30069">
    <property type="entry name" value="TONB-DEPENDENT OUTER MEMBRANE RECEPTOR"/>
    <property type="match status" value="1"/>
</dbReference>
<dbReference type="NCBIfam" id="TIGR04057">
    <property type="entry name" value="SusC_RagA_signa"/>
    <property type="match status" value="1"/>
</dbReference>
<dbReference type="Gene3D" id="2.60.40.1120">
    <property type="entry name" value="Carboxypeptidase-like, regulatory domain"/>
    <property type="match status" value="1"/>
</dbReference>
<keyword evidence="2" id="KW-0813">Transport</keyword>
<dbReference type="GO" id="GO:0009279">
    <property type="term" value="C:cell outer membrane"/>
    <property type="evidence" value="ECO:0007669"/>
    <property type="project" value="UniProtKB-SubCell"/>
</dbReference>
<keyword evidence="8" id="KW-0675">Receptor</keyword>
<comment type="subcellular location">
    <subcellularLocation>
        <location evidence="1">Cell outer membrane</location>
        <topology evidence="1">Multi-pass membrane protein</topology>
    </subcellularLocation>
</comment>
<dbReference type="PROSITE" id="PS52016">
    <property type="entry name" value="TONB_DEPENDENT_REC_3"/>
    <property type="match status" value="1"/>
</dbReference>
<feature type="domain" description="TonB-dependent receptor plug" evidence="7">
    <location>
        <begin position="133"/>
        <end position="239"/>
    </location>
</feature>
<evidence type="ECO:0000256" key="2">
    <source>
        <dbReference type="ARBA" id="ARBA00022448"/>
    </source>
</evidence>
<dbReference type="EMBL" id="SNRY01000870">
    <property type="protein sequence ID" value="KAA6335681.1"/>
    <property type="molecule type" value="Genomic_DNA"/>
</dbReference>
<dbReference type="PANTHER" id="PTHR30069:SF29">
    <property type="entry name" value="HEMOGLOBIN AND HEMOGLOBIN-HAPTOGLOBIN-BINDING PROTEIN 1-RELATED"/>
    <property type="match status" value="1"/>
</dbReference>
<reference evidence="8" key="1">
    <citation type="submission" date="2019-03" db="EMBL/GenBank/DDBJ databases">
        <title>Single cell metagenomics reveals metabolic interactions within the superorganism composed of flagellate Streblomastix strix and complex community of Bacteroidetes bacteria on its surface.</title>
        <authorList>
            <person name="Treitli S.C."/>
            <person name="Kolisko M."/>
            <person name="Husnik F."/>
            <person name="Keeling P."/>
            <person name="Hampl V."/>
        </authorList>
    </citation>
    <scope>NUCLEOTIDE SEQUENCE</scope>
    <source>
        <strain evidence="8">STM</strain>
    </source>
</reference>
<accession>A0A5J4RRT0</accession>
<name>A0A5J4RRT0_9ZZZZ</name>
<keyword evidence="5" id="KW-0472">Membrane</keyword>
<evidence type="ECO:0000256" key="3">
    <source>
        <dbReference type="ARBA" id="ARBA00022692"/>
    </source>
</evidence>
<dbReference type="InterPro" id="IPR039426">
    <property type="entry name" value="TonB-dep_rcpt-like"/>
</dbReference>
<evidence type="ECO:0000259" key="7">
    <source>
        <dbReference type="Pfam" id="PF07715"/>
    </source>
</evidence>
<keyword evidence="4" id="KW-0732">Signal</keyword>
<evidence type="ECO:0000256" key="1">
    <source>
        <dbReference type="ARBA" id="ARBA00004571"/>
    </source>
</evidence>
<proteinExistence type="predicted"/>
<dbReference type="GO" id="GO:0044718">
    <property type="term" value="P:siderophore transmembrane transport"/>
    <property type="evidence" value="ECO:0007669"/>
    <property type="project" value="TreeGrafter"/>
</dbReference>
<dbReference type="SUPFAM" id="SSF49464">
    <property type="entry name" value="Carboxypeptidase regulatory domain-like"/>
    <property type="match status" value="1"/>
</dbReference>
<dbReference type="SUPFAM" id="SSF56935">
    <property type="entry name" value="Porins"/>
    <property type="match status" value="1"/>
</dbReference>
<keyword evidence="3" id="KW-0812">Transmembrane</keyword>
<sequence>MNLKERKTMLILGICLLFLISSIPMYAVSPYSLETTQQSRRVSGTVVDQSGEPIIGANVLEKGTTNGVITDIDGNFAINVSANATLDISFIGYITESVKVTGSQPIRVALKEDAQSLEEVVVVGYGVQKKKLITGATVQVTGEGLQKMSKTSGLASLQGQAAGVNITQSSGAPGQGFKVNIRGVGTIGNSAPLYVIDGLSQGNNSSNFQNLNPSDIESIDVLKDAASAAIYGSQAANGVILITTKQGKAGKMQLSYDGFTGIQNPLKLSAALNAKDYILMENEMAFNDNGGMYIKPEMLPAGWYEGFLNETRQGTDWIDLFKNTNAPIHNHSISLAGGSDVSKFNLGFSYSDQEGILGNPAPPQSTRHTLRVNSEHTILKGKGFDIIKVGENLSYNHRESTGLSSFDGRGNALQSMIRATPLLPIYDAEGNYYDREDKRADGFDIGTSANPIGQLATGQAMNQISKNYGLRVDLFAEIQPIKKLIFRTVFGYKMSVSSWRGYQMVGSWSETATTSDRVNQNASSGWDWSWDSTLSYAWNIQSHNFDAVLGTTIGKWGYGENINGYNGPSLFPGLFDYAWLNNVTNRDGTVMNTGSSPWGEGASQSFFGRVNYNYNEKYLLTMILRTDGSSNFARGHRWGYFPSISAGWVLTNESFMESTSNWLDFLKLRGSWGQNGNANIDAFQYLATIAMSAQYGYYFGDKNNMTTGAVPDILPNENVKWETSEQLDLGIDSRFLRSRLGVTFDYYVKTTKDWLVRAPMLLSFGTNAPYKNGGDIQNKGIELGITWNDHIGKDFSYGANFNISYNKNEVLRIDNGEGIIEGSSNILSQSTAPMYRAQVGYPIGYFYGYKTDGVFQNYAQVNTTKAKVADAQPGDLIFVDTNGDNEITSDDRTIIGNPNPDFIGGLSFNLGYKGFDFMVSTTGAFGMQVAKSYRDFGDSNYHNFSEDIFDRWHGEGTSNKLPRLTTGSHANWTNISDIYIEDADYVKIQNITVGYDFKKLFTKLPFSQARLYVSAQNLYTFTGYSGVDPEVGYAQDGWARGIDVGFYPAARTYLVGANIKF</sequence>
<protein>
    <submittedName>
        <fullName evidence="8">TonB-dependent receptor SusC</fullName>
    </submittedName>
</protein>
<dbReference type="Gene3D" id="2.170.130.10">
    <property type="entry name" value="TonB-dependent receptor, plug domain"/>
    <property type="match status" value="1"/>
</dbReference>